<dbReference type="InterPro" id="IPR001387">
    <property type="entry name" value="Cro/C1-type_HTH"/>
</dbReference>
<proteinExistence type="predicted"/>
<dbReference type="InterPro" id="IPR010982">
    <property type="entry name" value="Lambda_DNA-bd_dom_sf"/>
</dbReference>
<keyword evidence="3" id="KW-1185">Reference proteome</keyword>
<dbReference type="Proteomes" id="UP000295662">
    <property type="component" value="Unassembled WGS sequence"/>
</dbReference>
<name>A0A4R7RNA1_9BACT</name>
<dbReference type="OrthoDB" id="7859381at2"/>
<evidence type="ECO:0000313" key="2">
    <source>
        <dbReference type="EMBL" id="TDU66066.1"/>
    </source>
</evidence>
<protein>
    <submittedName>
        <fullName evidence="2">DNA-binding XRE family transcriptional regulator</fullName>
    </submittedName>
</protein>
<dbReference type="RefSeq" id="WP_133796811.1">
    <property type="nucleotide sequence ID" value="NZ_SOCA01000009.1"/>
</dbReference>
<feature type="domain" description="HTH cro/C1-type" evidence="1">
    <location>
        <begin position="7"/>
        <end position="61"/>
    </location>
</feature>
<dbReference type="CDD" id="cd00093">
    <property type="entry name" value="HTH_XRE"/>
    <property type="match status" value="1"/>
</dbReference>
<dbReference type="Gene3D" id="1.10.260.40">
    <property type="entry name" value="lambda repressor-like DNA-binding domains"/>
    <property type="match status" value="1"/>
</dbReference>
<dbReference type="PROSITE" id="PS50943">
    <property type="entry name" value="HTH_CROC1"/>
    <property type="match status" value="1"/>
</dbReference>
<dbReference type="SMART" id="SM00530">
    <property type="entry name" value="HTH_XRE"/>
    <property type="match status" value="1"/>
</dbReference>
<accession>A0A4R7RNA1</accession>
<evidence type="ECO:0000259" key="1">
    <source>
        <dbReference type="PROSITE" id="PS50943"/>
    </source>
</evidence>
<keyword evidence="2" id="KW-0238">DNA-binding</keyword>
<dbReference type="AlphaFoldDB" id="A0A4R7RNA1"/>
<dbReference type="SUPFAM" id="SSF47413">
    <property type="entry name" value="lambda repressor-like DNA-binding domains"/>
    <property type="match status" value="1"/>
</dbReference>
<comment type="caution">
    <text evidence="2">The sequence shown here is derived from an EMBL/GenBank/DDBJ whole genome shotgun (WGS) entry which is preliminary data.</text>
</comment>
<reference evidence="2 3" key="1">
    <citation type="submission" date="2019-03" db="EMBL/GenBank/DDBJ databases">
        <title>Genomic Encyclopedia of Archaeal and Bacterial Type Strains, Phase II (KMG-II): from individual species to whole genera.</title>
        <authorList>
            <person name="Goeker M."/>
        </authorList>
    </citation>
    <scope>NUCLEOTIDE SEQUENCE [LARGE SCALE GENOMIC DNA]</scope>
    <source>
        <strain evidence="2 3">ATCC 25309</strain>
    </source>
</reference>
<dbReference type="Pfam" id="PF13560">
    <property type="entry name" value="HTH_31"/>
    <property type="match status" value="1"/>
</dbReference>
<sequence>MTIGNTLRLLREYHGMKQIEVASRLKLPRSLVSEIEGGKKVPGLEILKKYADGFDLPVSNLLLLAEMEGCVDPSFFKNPPKYIASKIFKILEWLNDRALPDYDSIKD</sequence>
<organism evidence="2 3">
    <name type="scientific">Prosthecobacter fusiformis</name>
    <dbReference type="NCBI Taxonomy" id="48464"/>
    <lineage>
        <taxon>Bacteria</taxon>
        <taxon>Pseudomonadati</taxon>
        <taxon>Verrucomicrobiota</taxon>
        <taxon>Verrucomicrobiia</taxon>
        <taxon>Verrucomicrobiales</taxon>
        <taxon>Verrucomicrobiaceae</taxon>
        <taxon>Prosthecobacter</taxon>
    </lineage>
</organism>
<evidence type="ECO:0000313" key="3">
    <source>
        <dbReference type="Proteomes" id="UP000295662"/>
    </source>
</evidence>
<gene>
    <name evidence="2" type="ORF">EI77_03803</name>
</gene>
<dbReference type="GO" id="GO:0003677">
    <property type="term" value="F:DNA binding"/>
    <property type="evidence" value="ECO:0007669"/>
    <property type="project" value="UniProtKB-KW"/>
</dbReference>
<dbReference type="EMBL" id="SOCA01000009">
    <property type="protein sequence ID" value="TDU66066.1"/>
    <property type="molecule type" value="Genomic_DNA"/>
</dbReference>